<dbReference type="Pfam" id="PF10282">
    <property type="entry name" value="Lactonase"/>
    <property type="match status" value="1"/>
</dbReference>
<organism evidence="2 3">
    <name type="scientific">Janibacter cremeus</name>
    <dbReference type="NCBI Taxonomy" id="1285192"/>
    <lineage>
        <taxon>Bacteria</taxon>
        <taxon>Bacillati</taxon>
        <taxon>Actinomycetota</taxon>
        <taxon>Actinomycetes</taxon>
        <taxon>Micrococcales</taxon>
        <taxon>Intrasporangiaceae</taxon>
        <taxon>Janibacter</taxon>
    </lineage>
</organism>
<dbReference type="Proteomes" id="UP000554054">
    <property type="component" value="Unassembled WGS sequence"/>
</dbReference>
<keyword evidence="3" id="KW-1185">Reference proteome</keyword>
<dbReference type="InterPro" id="IPR015943">
    <property type="entry name" value="WD40/YVTN_repeat-like_dom_sf"/>
</dbReference>
<reference evidence="2 3" key="1">
    <citation type="submission" date="2020-07" db="EMBL/GenBank/DDBJ databases">
        <title>Sequencing the genomes of 1000 actinobacteria strains.</title>
        <authorList>
            <person name="Klenk H.-P."/>
        </authorList>
    </citation>
    <scope>NUCLEOTIDE SEQUENCE [LARGE SCALE GENOMIC DNA]</scope>
    <source>
        <strain evidence="2 3">DSM 26154</strain>
    </source>
</reference>
<dbReference type="InterPro" id="IPR011045">
    <property type="entry name" value="N2O_reductase_N"/>
</dbReference>
<evidence type="ECO:0000256" key="1">
    <source>
        <dbReference type="SAM" id="MobiDB-lite"/>
    </source>
</evidence>
<protein>
    <submittedName>
        <fullName evidence="2">YVTN family beta-propeller protein</fullName>
    </submittedName>
</protein>
<feature type="region of interest" description="Disordered" evidence="1">
    <location>
        <begin position="42"/>
        <end position="81"/>
    </location>
</feature>
<accession>A0A852VQU7</accession>
<dbReference type="AlphaFoldDB" id="A0A852VQU7"/>
<evidence type="ECO:0000313" key="3">
    <source>
        <dbReference type="Proteomes" id="UP000554054"/>
    </source>
</evidence>
<name>A0A852VQU7_9MICO</name>
<comment type="caution">
    <text evidence="2">The sequence shown here is derived from an EMBL/GenBank/DDBJ whole genome shotgun (WGS) entry which is preliminary data.</text>
</comment>
<dbReference type="SUPFAM" id="SSF51004">
    <property type="entry name" value="C-terminal (heme d1) domain of cytochrome cd1-nitrite reductase"/>
    <property type="match status" value="1"/>
</dbReference>
<evidence type="ECO:0000313" key="2">
    <source>
        <dbReference type="EMBL" id="NYF98168.1"/>
    </source>
</evidence>
<dbReference type="InterPro" id="IPR011964">
    <property type="entry name" value="YVTN_b-propeller_repeat"/>
</dbReference>
<dbReference type="Gene3D" id="2.130.10.10">
    <property type="entry name" value="YVTN repeat-like/Quinoprotein amine dehydrogenase"/>
    <property type="match status" value="2"/>
</dbReference>
<gene>
    <name evidence="2" type="ORF">BJY20_001560</name>
</gene>
<dbReference type="PANTHER" id="PTHR47197">
    <property type="entry name" value="PROTEIN NIRF"/>
    <property type="match status" value="1"/>
</dbReference>
<dbReference type="NCBIfam" id="TIGR02276">
    <property type="entry name" value="beta_rpt_yvtn"/>
    <property type="match status" value="2"/>
</dbReference>
<dbReference type="InterPro" id="IPR051200">
    <property type="entry name" value="Host-pathogen_enzymatic-act"/>
</dbReference>
<dbReference type="EMBL" id="JACCAE010000001">
    <property type="protein sequence ID" value="NYF98168.1"/>
    <property type="molecule type" value="Genomic_DNA"/>
</dbReference>
<dbReference type="RefSeq" id="WP_185991011.1">
    <property type="nucleotide sequence ID" value="NZ_JACCAE010000001.1"/>
</dbReference>
<dbReference type="InterPro" id="IPR019405">
    <property type="entry name" value="Lactonase_7-beta_prop"/>
</dbReference>
<sequence length="419" mass="44161">MKIKNDPIYVRRRRIVLAVVVAIAVVLVLLVGSLVVGTEGEPSAEAASSTSTAAEPTQPTEVESPAPEDSPATPQGESAAAAETDLVRVQRLTGEMAPKSVVASAKGQIFAQNMMYRHTVSVFTADGALQKTIDDSVELADFGIEGHPGTSKGAPVEMAFSPDGETAWVSNYSMYGENFLPEGKDACAGPKGVSDSYVYKIDTSSLEIVDVIEVGAVPKYVAATPDGKQVLVSNWCSMDLSVIDVEQGEVTSTIPLGGDNPRGIEVSPDSSTAYVALMGSDRTVSVELASGEVDADFTDTGDGPRHLVLSPEGEHLYVTNNNSGTVSEVDAATGEVTREVAVGTQPRSMAMSPDGGALYVVNYNDATMSKVATEDFEVIQTVKTDPHPIGITYEPTEQRVWVANYGGSIIVFDDSRTVD</sequence>
<dbReference type="PANTHER" id="PTHR47197:SF3">
    <property type="entry name" value="DIHYDRO-HEME D1 DEHYDROGENASE"/>
    <property type="match status" value="1"/>
</dbReference>
<dbReference type="InterPro" id="IPR011048">
    <property type="entry name" value="Haem_d1_sf"/>
</dbReference>
<proteinExistence type="predicted"/>
<dbReference type="SUPFAM" id="SSF50974">
    <property type="entry name" value="Nitrous oxide reductase, N-terminal domain"/>
    <property type="match status" value="1"/>
</dbReference>
<feature type="compositionally biased region" description="Low complexity" evidence="1">
    <location>
        <begin position="42"/>
        <end position="61"/>
    </location>
</feature>